<accession>A0A2Z7AIH9</accession>
<gene>
    <name evidence="2" type="ORF">F511_17832</name>
</gene>
<sequence length="114" mass="12503">MEAEILKTFKKKQEGGADRSPSLPTRVSKGKSERKRLQEVAPANILEIPVPEVMVQPLPPICRAPGGARREDFPDHGVSFIAKPSGSASLSFFQHIMSEKDLALVTSTKYKTIT</sequence>
<feature type="compositionally biased region" description="Basic and acidic residues" evidence="1">
    <location>
        <begin position="1"/>
        <end position="17"/>
    </location>
</feature>
<evidence type="ECO:0000256" key="1">
    <source>
        <dbReference type="SAM" id="MobiDB-lite"/>
    </source>
</evidence>
<evidence type="ECO:0000313" key="2">
    <source>
        <dbReference type="EMBL" id="KZV18926.1"/>
    </source>
</evidence>
<feature type="region of interest" description="Disordered" evidence="1">
    <location>
        <begin position="1"/>
        <end position="36"/>
    </location>
</feature>
<organism evidence="2 3">
    <name type="scientific">Dorcoceras hygrometricum</name>
    <dbReference type="NCBI Taxonomy" id="472368"/>
    <lineage>
        <taxon>Eukaryota</taxon>
        <taxon>Viridiplantae</taxon>
        <taxon>Streptophyta</taxon>
        <taxon>Embryophyta</taxon>
        <taxon>Tracheophyta</taxon>
        <taxon>Spermatophyta</taxon>
        <taxon>Magnoliopsida</taxon>
        <taxon>eudicotyledons</taxon>
        <taxon>Gunneridae</taxon>
        <taxon>Pentapetalae</taxon>
        <taxon>asterids</taxon>
        <taxon>lamiids</taxon>
        <taxon>Lamiales</taxon>
        <taxon>Gesneriaceae</taxon>
        <taxon>Didymocarpoideae</taxon>
        <taxon>Trichosporeae</taxon>
        <taxon>Loxocarpinae</taxon>
        <taxon>Dorcoceras</taxon>
    </lineage>
</organism>
<proteinExistence type="predicted"/>
<evidence type="ECO:0000313" key="3">
    <source>
        <dbReference type="Proteomes" id="UP000250235"/>
    </source>
</evidence>
<keyword evidence="3" id="KW-1185">Reference proteome</keyword>
<protein>
    <submittedName>
        <fullName evidence="2">Uncharacterized protein</fullName>
    </submittedName>
</protein>
<dbReference type="EMBL" id="KV017181">
    <property type="protein sequence ID" value="KZV18926.1"/>
    <property type="molecule type" value="Genomic_DNA"/>
</dbReference>
<reference evidence="2 3" key="1">
    <citation type="journal article" date="2015" name="Proc. Natl. Acad. Sci. U.S.A.">
        <title>The resurrection genome of Boea hygrometrica: A blueprint for survival of dehydration.</title>
        <authorList>
            <person name="Xiao L."/>
            <person name="Yang G."/>
            <person name="Zhang L."/>
            <person name="Yang X."/>
            <person name="Zhao S."/>
            <person name="Ji Z."/>
            <person name="Zhou Q."/>
            <person name="Hu M."/>
            <person name="Wang Y."/>
            <person name="Chen M."/>
            <person name="Xu Y."/>
            <person name="Jin H."/>
            <person name="Xiao X."/>
            <person name="Hu G."/>
            <person name="Bao F."/>
            <person name="Hu Y."/>
            <person name="Wan P."/>
            <person name="Li L."/>
            <person name="Deng X."/>
            <person name="Kuang T."/>
            <person name="Xiang C."/>
            <person name="Zhu J.K."/>
            <person name="Oliver M.J."/>
            <person name="He Y."/>
        </authorList>
    </citation>
    <scope>NUCLEOTIDE SEQUENCE [LARGE SCALE GENOMIC DNA]</scope>
    <source>
        <strain evidence="3">cv. XS01</strain>
    </source>
</reference>
<name>A0A2Z7AIH9_9LAMI</name>
<dbReference type="AlphaFoldDB" id="A0A2Z7AIH9"/>
<dbReference type="Proteomes" id="UP000250235">
    <property type="component" value="Unassembled WGS sequence"/>
</dbReference>